<proteinExistence type="predicted"/>
<reference evidence="1 2" key="1">
    <citation type="submission" date="2020-06" db="EMBL/GenBank/DDBJ databases">
        <title>Transcriptomic and genomic resources for Thalictrum thalictroides and T. hernandezii: Facilitating candidate gene discovery in an emerging model plant lineage.</title>
        <authorList>
            <person name="Arias T."/>
            <person name="Riano-Pachon D.M."/>
            <person name="Di Stilio V.S."/>
        </authorList>
    </citation>
    <scope>NUCLEOTIDE SEQUENCE [LARGE SCALE GENOMIC DNA]</scope>
    <source>
        <strain evidence="2">cv. WT478/WT964</strain>
        <tissue evidence="1">Leaves</tissue>
    </source>
</reference>
<comment type="caution">
    <text evidence="1">The sequence shown here is derived from an EMBL/GenBank/DDBJ whole genome shotgun (WGS) entry which is preliminary data.</text>
</comment>
<keyword evidence="2" id="KW-1185">Reference proteome</keyword>
<sequence>MELASLTIASVFDREYCFNFLLVAYTHQKVVIPLKKGWAESEFRLGKYVDRLLKSRPTN</sequence>
<protein>
    <submittedName>
        <fullName evidence="1">Uncharacterized protein</fullName>
    </submittedName>
</protein>
<name>A0A7J6W0L3_THATH</name>
<evidence type="ECO:0000313" key="1">
    <source>
        <dbReference type="EMBL" id="KAF5190298.1"/>
    </source>
</evidence>
<dbReference type="Proteomes" id="UP000554482">
    <property type="component" value="Unassembled WGS sequence"/>
</dbReference>
<gene>
    <name evidence="1" type="ORF">FRX31_020115</name>
</gene>
<organism evidence="1 2">
    <name type="scientific">Thalictrum thalictroides</name>
    <name type="common">Rue-anemone</name>
    <name type="synonym">Anemone thalictroides</name>
    <dbReference type="NCBI Taxonomy" id="46969"/>
    <lineage>
        <taxon>Eukaryota</taxon>
        <taxon>Viridiplantae</taxon>
        <taxon>Streptophyta</taxon>
        <taxon>Embryophyta</taxon>
        <taxon>Tracheophyta</taxon>
        <taxon>Spermatophyta</taxon>
        <taxon>Magnoliopsida</taxon>
        <taxon>Ranunculales</taxon>
        <taxon>Ranunculaceae</taxon>
        <taxon>Thalictroideae</taxon>
        <taxon>Thalictrum</taxon>
    </lineage>
</organism>
<evidence type="ECO:0000313" key="2">
    <source>
        <dbReference type="Proteomes" id="UP000554482"/>
    </source>
</evidence>
<accession>A0A7J6W0L3</accession>
<dbReference type="AlphaFoldDB" id="A0A7J6W0L3"/>
<dbReference type="OrthoDB" id="10258924at2759"/>
<dbReference type="EMBL" id="JABWDY010024371">
    <property type="protein sequence ID" value="KAF5190298.1"/>
    <property type="molecule type" value="Genomic_DNA"/>
</dbReference>